<name>A0A8T2NV15_9TELE</name>
<sequence>MVWQEHLETFQDLIIPATVIGTFSPCVGHDFTHPLIHVRQFTIYMSAALHILHLHWSHLHLRVSVPVL</sequence>
<dbReference type="AlphaFoldDB" id="A0A8T2NV15"/>
<protein>
    <submittedName>
        <fullName evidence="1">Uncharacterized protein</fullName>
    </submittedName>
</protein>
<organism evidence="1 2">
    <name type="scientific">Albula glossodonta</name>
    <name type="common">roundjaw bonefish</name>
    <dbReference type="NCBI Taxonomy" id="121402"/>
    <lineage>
        <taxon>Eukaryota</taxon>
        <taxon>Metazoa</taxon>
        <taxon>Chordata</taxon>
        <taxon>Craniata</taxon>
        <taxon>Vertebrata</taxon>
        <taxon>Euteleostomi</taxon>
        <taxon>Actinopterygii</taxon>
        <taxon>Neopterygii</taxon>
        <taxon>Teleostei</taxon>
        <taxon>Albuliformes</taxon>
        <taxon>Albulidae</taxon>
        <taxon>Albula</taxon>
    </lineage>
</organism>
<dbReference type="EMBL" id="JAFBMS010000021">
    <property type="protein sequence ID" value="KAG9344029.1"/>
    <property type="molecule type" value="Genomic_DNA"/>
</dbReference>
<comment type="caution">
    <text evidence="1">The sequence shown here is derived from an EMBL/GenBank/DDBJ whole genome shotgun (WGS) entry which is preliminary data.</text>
</comment>
<gene>
    <name evidence="1" type="ORF">JZ751_012505</name>
</gene>
<keyword evidence="2" id="KW-1185">Reference proteome</keyword>
<accession>A0A8T2NV15</accession>
<evidence type="ECO:0000313" key="1">
    <source>
        <dbReference type="EMBL" id="KAG9344029.1"/>
    </source>
</evidence>
<dbReference type="Proteomes" id="UP000824540">
    <property type="component" value="Unassembled WGS sequence"/>
</dbReference>
<reference evidence="1" key="1">
    <citation type="thesis" date="2021" institute="BYU ScholarsArchive" country="Provo, UT, USA">
        <title>Applications of and Algorithms for Genome Assembly and Genomic Analyses with an Emphasis on Marine Teleosts.</title>
        <authorList>
            <person name="Pickett B.D."/>
        </authorList>
    </citation>
    <scope>NUCLEOTIDE SEQUENCE</scope>
    <source>
        <strain evidence="1">HI-2016</strain>
    </source>
</reference>
<evidence type="ECO:0000313" key="2">
    <source>
        <dbReference type="Proteomes" id="UP000824540"/>
    </source>
</evidence>
<proteinExistence type="predicted"/>